<protein>
    <submittedName>
        <fullName evidence="2">Acetyl xylan esterase (AXE1)</fullName>
    </submittedName>
</protein>
<name>A0A1T5MI40_9BACT</name>
<dbReference type="Gene3D" id="3.40.50.1820">
    <property type="entry name" value="alpha/beta hydrolase"/>
    <property type="match status" value="2"/>
</dbReference>
<accession>A0A1T5MI40</accession>
<dbReference type="RefSeq" id="WP_079689916.1">
    <property type="nucleotide sequence ID" value="NZ_FUZU01000004.1"/>
</dbReference>
<dbReference type="SUPFAM" id="SSF53474">
    <property type="entry name" value="alpha/beta-Hydrolases"/>
    <property type="match status" value="2"/>
</dbReference>
<gene>
    <name evidence="2" type="ORF">SAMN05660236_5454</name>
</gene>
<evidence type="ECO:0000313" key="2">
    <source>
        <dbReference type="EMBL" id="SKC87559.1"/>
    </source>
</evidence>
<reference evidence="2 3" key="1">
    <citation type="submission" date="2017-02" db="EMBL/GenBank/DDBJ databases">
        <authorList>
            <person name="Peterson S.W."/>
        </authorList>
    </citation>
    <scope>NUCLEOTIDE SEQUENCE [LARGE SCALE GENOMIC DNA]</scope>
    <source>
        <strain evidence="2 3">DSM 25262</strain>
    </source>
</reference>
<dbReference type="OrthoDB" id="3668964at2"/>
<dbReference type="AlphaFoldDB" id="A0A1T5MI40"/>
<proteinExistence type="predicted"/>
<organism evidence="2 3">
    <name type="scientific">Ohtaekwangia koreensis</name>
    <dbReference type="NCBI Taxonomy" id="688867"/>
    <lineage>
        <taxon>Bacteria</taxon>
        <taxon>Pseudomonadati</taxon>
        <taxon>Bacteroidota</taxon>
        <taxon>Cytophagia</taxon>
        <taxon>Cytophagales</taxon>
        <taxon>Fulvivirgaceae</taxon>
        <taxon>Ohtaekwangia</taxon>
    </lineage>
</organism>
<evidence type="ECO:0000313" key="3">
    <source>
        <dbReference type="Proteomes" id="UP000190961"/>
    </source>
</evidence>
<evidence type="ECO:0000259" key="1">
    <source>
        <dbReference type="Pfam" id="PF05448"/>
    </source>
</evidence>
<dbReference type="PANTHER" id="PTHR47381">
    <property type="entry name" value="ALPHA/BETA-HYDROLASES SUPERFAMILY PROTEIN"/>
    <property type="match status" value="1"/>
</dbReference>
<sequence length="655" mass="72845">MRFTSAILICLYSLSVAGQKQYSVFDWKAEATLNAYLLQQMHAQYDERRTVLQKALQSREALLAYRDACKARYKKILNALPVVTPLNAKVTGILQQKHYRVEKVIYESIPNHHVTSNLYIPEGKGPFPSVLLFCGHEADAKATESYQKTAILFAQHGFVVLVIDPISQGERYQLTDIGGKPLTRGGTTEHTLVNSAANLVGSGAVAYELWDNVRGLDYLVTRPEVDKDRIGCLGNSGGGTQAAYYIGFDDRIKVAAPCSYIARRERNLELIGASDGCQHIPYEGAEQLEISDFLIMFAPKPLLILAGRYDFVDYIGAEDVYAELKQVYSGLGAPEKVSLFTVDDGHGISKPKREAAVMWFHKWLKGKDVLVKEEEKLPTLSVKELSCTTAGQVNAAFKDEVNDIARSAATAEVLKQKRNATSDLTEKVKTALRIDLSQRPIKVESVGTIASAEYTIYKSILRRDGDIPLPVLTLYPKGEVTEVVLWLHEQGKQKIADSVALLKQYLEHNQAVVMADLRGLGEMKDPASFNDPKYYNQEYRNAMISLHIGKSLIGQRTLDVLSLIDFVKNDSQLSKASIHINARGVAALSALHAAVVDNRFTKLTLQKNLTSFENIYSNPTLLNWYSYCIPNVLVHYDVDNLIAHVKNKGVSLTIE</sequence>
<dbReference type="InterPro" id="IPR029058">
    <property type="entry name" value="AB_hydrolase_fold"/>
</dbReference>
<dbReference type="InterPro" id="IPR008391">
    <property type="entry name" value="AXE1_dom"/>
</dbReference>
<dbReference type="Pfam" id="PF05448">
    <property type="entry name" value="AXE1"/>
    <property type="match status" value="1"/>
</dbReference>
<dbReference type="STRING" id="688867.SAMN05660236_5454"/>
<keyword evidence="3" id="KW-1185">Reference proteome</keyword>
<dbReference type="EMBL" id="FUZU01000004">
    <property type="protein sequence ID" value="SKC87559.1"/>
    <property type="molecule type" value="Genomic_DNA"/>
</dbReference>
<dbReference type="PANTHER" id="PTHR47381:SF3">
    <property type="entry name" value="ALPHA_BETA-HYDROLASES SUPERFAMILY PROTEIN"/>
    <property type="match status" value="1"/>
</dbReference>
<dbReference type="Proteomes" id="UP000190961">
    <property type="component" value="Unassembled WGS sequence"/>
</dbReference>
<feature type="domain" description="Acetyl xylan esterase" evidence="1">
    <location>
        <begin position="97"/>
        <end position="270"/>
    </location>
</feature>